<dbReference type="InterPro" id="IPR011705">
    <property type="entry name" value="BACK"/>
</dbReference>
<dbReference type="SUPFAM" id="SSF50965">
    <property type="entry name" value="Galactose oxidase, central domain"/>
    <property type="match status" value="2"/>
</dbReference>
<evidence type="ECO:0000256" key="3">
    <source>
        <dbReference type="ARBA" id="ARBA00022737"/>
    </source>
</evidence>
<proteinExistence type="predicted"/>
<dbReference type="InterPro" id="IPR011333">
    <property type="entry name" value="SKP1/BTB/POZ_sf"/>
</dbReference>
<protein>
    <recommendedName>
        <fullName evidence="5">BTB domain-containing protein</fullName>
    </recommendedName>
</protein>
<keyword evidence="4" id="KW-0833">Ubl conjugation pathway</keyword>
<dbReference type="AlphaFoldDB" id="A0A267E1I3"/>
<dbReference type="Gene3D" id="3.30.710.10">
    <property type="entry name" value="Potassium Channel Kv1.1, Chain A"/>
    <property type="match status" value="1"/>
</dbReference>
<dbReference type="PANTHER" id="PTHR24412">
    <property type="entry name" value="KELCH PROTEIN"/>
    <property type="match status" value="1"/>
</dbReference>
<dbReference type="Pfam" id="PF00651">
    <property type="entry name" value="BTB"/>
    <property type="match status" value="1"/>
</dbReference>
<dbReference type="STRING" id="282301.A0A267E1I3"/>
<dbReference type="InterPro" id="IPR056737">
    <property type="entry name" value="Beta-prop_ATRN-MKLN-like"/>
</dbReference>
<dbReference type="PRINTS" id="PR00501">
    <property type="entry name" value="KELCHREPEAT"/>
</dbReference>
<feature type="non-terminal residue" evidence="6">
    <location>
        <position position="1"/>
    </location>
</feature>
<dbReference type="PANTHER" id="PTHR24412:SF451">
    <property type="entry name" value="KELCH-LIKE PROTEIN 20"/>
    <property type="match status" value="1"/>
</dbReference>
<evidence type="ECO:0000256" key="4">
    <source>
        <dbReference type="ARBA" id="ARBA00022786"/>
    </source>
</evidence>
<dbReference type="EMBL" id="NIVC01002759">
    <property type="protein sequence ID" value="PAA55400.1"/>
    <property type="molecule type" value="Genomic_DNA"/>
</dbReference>
<dbReference type="Pfam" id="PF07707">
    <property type="entry name" value="BACK"/>
    <property type="match status" value="1"/>
</dbReference>
<gene>
    <name evidence="6" type="ORF">BOX15_Mlig000419g2</name>
</gene>
<dbReference type="SUPFAM" id="SSF54695">
    <property type="entry name" value="POZ domain"/>
    <property type="match status" value="1"/>
</dbReference>
<evidence type="ECO:0000259" key="5">
    <source>
        <dbReference type="PROSITE" id="PS50097"/>
    </source>
</evidence>
<dbReference type="FunFam" id="1.25.40.420:FF:000001">
    <property type="entry name" value="Kelch-like family member 12"/>
    <property type="match status" value="1"/>
</dbReference>
<comment type="caution">
    <text evidence="6">The sequence shown here is derived from an EMBL/GenBank/DDBJ whole genome shotgun (WGS) entry which is preliminary data.</text>
</comment>
<dbReference type="Proteomes" id="UP000215902">
    <property type="component" value="Unassembled WGS sequence"/>
</dbReference>
<keyword evidence="2" id="KW-0880">Kelch repeat</keyword>
<reference evidence="6 7" key="1">
    <citation type="submission" date="2017-06" db="EMBL/GenBank/DDBJ databases">
        <title>A platform for efficient transgenesis in Macrostomum lignano, a flatworm model organism for stem cell research.</title>
        <authorList>
            <person name="Berezikov E."/>
        </authorList>
    </citation>
    <scope>NUCLEOTIDE SEQUENCE [LARGE SCALE GENOMIC DNA]</scope>
    <source>
        <strain evidence="6">DV1</strain>
        <tissue evidence="6">Whole organism</tissue>
    </source>
</reference>
<dbReference type="Gene3D" id="2.120.10.80">
    <property type="entry name" value="Kelch-type beta propeller"/>
    <property type="match status" value="2"/>
</dbReference>
<name>A0A267E1I3_9PLAT</name>
<dbReference type="CDD" id="cd18238">
    <property type="entry name" value="BTB_POZ_KLHL8"/>
    <property type="match status" value="1"/>
</dbReference>
<organism evidence="6 7">
    <name type="scientific">Macrostomum lignano</name>
    <dbReference type="NCBI Taxonomy" id="282301"/>
    <lineage>
        <taxon>Eukaryota</taxon>
        <taxon>Metazoa</taxon>
        <taxon>Spiralia</taxon>
        <taxon>Lophotrochozoa</taxon>
        <taxon>Platyhelminthes</taxon>
        <taxon>Rhabditophora</taxon>
        <taxon>Macrostomorpha</taxon>
        <taxon>Macrostomida</taxon>
        <taxon>Macrostomidae</taxon>
        <taxon>Macrostomum</taxon>
    </lineage>
</organism>
<keyword evidence="7" id="KW-1185">Reference proteome</keyword>
<dbReference type="InterPro" id="IPR015915">
    <property type="entry name" value="Kelch-typ_b-propeller"/>
</dbReference>
<sequence length="622" mass="68877">GINWMANLSRTDQLASARPDLTIKYDADSSEAACTFTSHGENGFKCLHEFYRAKTLCDVKLKIGQKEIACHRLVLACWSPYFCAMFSTPMQESKMESVTLHDLDQEMVAKVIDFFYTGQLSVTPGNVQCLMHTACLLQLEEVVHCCERFIAHKLDVSNAIEARMFAQQHNRTGLIAEIDRFLCQNYQQLVNSEVFHSLSFEMLQSILKSDSLNVPDEVRVFDSVVKWVHADLPVRRALVSNLLHCVRLAQLPSDYLMDSVNSDPLVHSQQACKDLVLDACAFQLNRAKHRPVAQRVSALPHYRPRKTYAGSIFCVGGRGTLSDPYRNAEVYDLLEERWITVEPMHTKRRHVGLVSANGLVYAVGGHDGHEHLSSGEMFDPLANRWSRIASMATRRRGLAVATLSDCLFCLGGLDDIACFYTVERYNPVTDSWANVASMGSPRGGLGGTAFQDKIYVFGGNDSLTSIATCERYDPVKNMWQPAAPMEFKRAGAGAVALDSFIYVLGGFDDNAPLDSVERYDPRADKWTRMQPMTTCRGGVGVAALWARSKIYAIGGHDGEAYLDTVECFDPVANRWEPVPGINLKRAGAGVCFADIPMRLLKSPNSVVASAATASAGATFLPR</sequence>
<keyword evidence="3" id="KW-0677">Repeat</keyword>
<dbReference type="InterPro" id="IPR000210">
    <property type="entry name" value="BTB/POZ_dom"/>
</dbReference>
<dbReference type="Gene3D" id="1.25.40.420">
    <property type="match status" value="1"/>
</dbReference>
<evidence type="ECO:0000313" key="6">
    <source>
        <dbReference type="EMBL" id="PAA55400.1"/>
    </source>
</evidence>
<dbReference type="PIRSF" id="PIRSF037037">
    <property type="entry name" value="Kelch-like_protein_gigaxonin"/>
    <property type="match status" value="1"/>
</dbReference>
<evidence type="ECO:0000256" key="2">
    <source>
        <dbReference type="ARBA" id="ARBA00022441"/>
    </source>
</evidence>
<evidence type="ECO:0000313" key="7">
    <source>
        <dbReference type="Proteomes" id="UP000215902"/>
    </source>
</evidence>
<dbReference type="OrthoDB" id="45365at2759"/>
<dbReference type="Pfam" id="PF24981">
    <property type="entry name" value="Beta-prop_ATRN-LZTR1"/>
    <property type="match status" value="1"/>
</dbReference>
<evidence type="ECO:0000256" key="1">
    <source>
        <dbReference type="ARBA" id="ARBA00004906"/>
    </source>
</evidence>
<dbReference type="PROSITE" id="PS50097">
    <property type="entry name" value="BTB"/>
    <property type="match status" value="1"/>
</dbReference>
<dbReference type="InterPro" id="IPR006652">
    <property type="entry name" value="Kelch_1"/>
</dbReference>
<accession>A0A267E1I3</accession>
<dbReference type="InterPro" id="IPR011043">
    <property type="entry name" value="Gal_Oxase/kelch_b-propeller"/>
</dbReference>
<dbReference type="SMART" id="SM00612">
    <property type="entry name" value="Kelch"/>
    <property type="match status" value="6"/>
</dbReference>
<dbReference type="InterPro" id="IPR017096">
    <property type="entry name" value="BTB-kelch_protein"/>
</dbReference>
<dbReference type="SMART" id="SM00225">
    <property type="entry name" value="BTB"/>
    <property type="match status" value="1"/>
</dbReference>
<comment type="pathway">
    <text evidence="1">Protein modification; protein ubiquitination.</text>
</comment>
<feature type="domain" description="BTB" evidence="5">
    <location>
        <begin position="57"/>
        <end position="124"/>
    </location>
</feature>
<dbReference type="SMART" id="SM00875">
    <property type="entry name" value="BACK"/>
    <property type="match status" value="1"/>
</dbReference>